<name>A0A9W3DPY4_RAPSA</name>
<dbReference type="GO" id="GO:0003680">
    <property type="term" value="F:minor groove of adenine-thymine-rich DNA binding"/>
    <property type="evidence" value="ECO:0007669"/>
    <property type="project" value="UniProtKB-UniRule"/>
</dbReference>
<dbReference type="PANTHER" id="PTHR31500">
    <property type="entry name" value="AT-HOOK MOTIF NUCLEAR-LOCALIZED PROTEIN 9"/>
    <property type="match status" value="1"/>
</dbReference>
<dbReference type="SMART" id="SM00384">
    <property type="entry name" value="AT_hook"/>
    <property type="match status" value="2"/>
</dbReference>
<dbReference type="Pfam" id="PF03479">
    <property type="entry name" value="PCC"/>
    <property type="match status" value="1"/>
</dbReference>
<dbReference type="SUPFAM" id="SSF117856">
    <property type="entry name" value="AF0104/ALDC/Ptd012-like"/>
    <property type="match status" value="1"/>
</dbReference>
<evidence type="ECO:0000256" key="8">
    <source>
        <dbReference type="SAM" id="MobiDB-lite"/>
    </source>
</evidence>
<protein>
    <recommendedName>
        <fullName evidence="7">AT-hook motif nuclear-localized protein</fullName>
    </recommendedName>
</protein>
<feature type="compositionally biased region" description="Basic and acidic residues" evidence="8">
    <location>
        <begin position="297"/>
        <end position="314"/>
    </location>
</feature>
<dbReference type="GO" id="GO:0005634">
    <property type="term" value="C:nucleus"/>
    <property type="evidence" value="ECO:0007669"/>
    <property type="project" value="UniProtKB-SubCell"/>
</dbReference>
<dbReference type="InterPro" id="IPR005175">
    <property type="entry name" value="PPC_dom"/>
</dbReference>
<evidence type="ECO:0000313" key="10">
    <source>
        <dbReference type="Proteomes" id="UP000504610"/>
    </source>
</evidence>
<dbReference type="PROSITE" id="PS51742">
    <property type="entry name" value="PPC"/>
    <property type="match status" value="1"/>
</dbReference>
<evidence type="ECO:0000256" key="6">
    <source>
        <dbReference type="ARBA" id="ARBA00023242"/>
    </source>
</evidence>
<dbReference type="KEGG" id="rsz:108851515"/>
<feature type="domain" description="PPC" evidence="9">
    <location>
        <begin position="166"/>
        <end position="308"/>
    </location>
</feature>
<keyword evidence="4 7" id="KW-0238">DNA-binding</keyword>
<dbReference type="CDD" id="cd11378">
    <property type="entry name" value="DUF296"/>
    <property type="match status" value="1"/>
</dbReference>
<gene>
    <name evidence="11" type="primary">LOC108851515</name>
</gene>
<dbReference type="Proteomes" id="UP000504610">
    <property type="component" value="Chromosome 4"/>
</dbReference>
<feature type="region of interest" description="Disordered" evidence="8">
    <location>
        <begin position="297"/>
        <end position="372"/>
    </location>
</feature>
<feature type="compositionally biased region" description="Basic and acidic residues" evidence="8">
    <location>
        <begin position="56"/>
        <end position="65"/>
    </location>
</feature>
<dbReference type="InterPro" id="IPR017956">
    <property type="entry name" value="AT_hook_DNA-bd_motif"/>
</dbReference>
<dbReference type="OrthoDB" id="1101183at2759"/>
<evidence type="ECO:0000256" key="5">
    <source>
        <dbReference type="ARBA" id="ARBA00023163"/>
    </source>
</evidence>
<keyword evidence="10" id="KW-1185">Reference proteome</keyword>
<keyword evidence="6 7" id="KW-0539">Nucleus</keyword>
<evidence type="ECO:0000256" key="4">
    <source>
        <dbReference type="ARBA" id="ARBA00023125"/>
    </source>
</evidence>
<dbReference type="InterPro" id="IPR039605">
    <property type="entry name" value="AHL"/>
</dbReference>
<keyword evidence="3 7" id="KW-0805">Transcription regulation</keyword>
<evidence type="ECO:0000256" key="7">
    <source>
        <dbReference type="RuleBase" id="RU367031"/>
    </source>
</evidence>
<reference evidence="11" key="2">
    <citation type="submission" date="2025-08" db="UniProtKB">
        <authorList>
            <consortium name="RefSeq"/>
        </authorList>
    </citation>
    <scope>IDENTIFICATION</scope>
    <source>
        <tissue evidence="11">Leaf</tissue>
    </source>
</reference>
<sequence>MEGGREAMPPFPPPFYFPRGPFSSQSASAIHAPPGFRPMSNPNLQQQHPFPLGGGEQRHHQDFSHGIHMGMASSSSPSPTMQQQQPPPHHNSAEEQLVKKKRGRPRKYVPDNNEGCDLELSPMQSLQKPHVSSPLSDPNAPKRARGRPPGTGRKQRLANLGEWMNTSAGFAFATHVISVEAGEDIVSKVLSFSQQRPRALCIMSGTGMASAFTLRQTGSSAPTLSFQGHFDILSVQGCYLVNEEGGSKSRTGGISVSLSRHDGFLIGGTAGTLIAASLVQVVACSFVYGSAKAKVIKQENGSKEDDTTKKDKSLETPASEQPSPPRATESAAEAAQTPLDYSSPGWAGSGGGSRTTDSRNNNHLTDIDLTRG</sequence>
<feature type="region of interest" description="Disordered" evidence="8">
    <location>
        <begin position="1"/>
        <end position="154"/>
    </location>
</feature>
<evidence type="ECO:0000256" key="1">
    <source>
        <dbReference type="ARBA" id="ARBA00003687"/>
    </source>
</evidence>
<keyword evidence="5 7" id="KW-0804">Transcription</keyword>
<evidence type="ECO:0000259" key="9">
    <source>
        <dbReference type="PROSITE" id="PS51742"/>
    </source>
</evidence>
<dbReference type="PANTHER" id="PTHR31500:SF94">
    <property type="entry name" value="AT-HOOK MOTIF NUCLEAR-LOCALIZED PROTEIN"/>
    <property type="match status" value="1"/>
</dbReference>
<evidence type="ECO:0000256" key="3">
    <source>
        <dbReference type="ARBA" id="ARBA00023015"/>
    </source>
</evidence>
<accession>A0A9W3DPY4</accession>
<comment type="function">
    <text evidence="1 7">Transcription factor that specifically binds AT-rich DNA sequences related to the nuclear matrix attachment regions (MARs).</text>
</comment>
<reference evidence="10" key="1">
    <citation type="journal article" date="2019" name="Database">
        <title>The radish genome database (RadishGD): an integrated information resource for radish genomics.</title>
        <authorList>
            <person name="Yu H.J."/>
            <person name="Baek S."/>
            <person name="Lee Y.J."/>
            <person name="Cho A."/>
            <person name="Mun J.H."/>
        </authorList>
    </citation>
    <scope>NUCLEOTIDE SEQUENCE [LARGE SCALE GENOMIC DNA]</scope>
    <source>
        <strain evidence="10">cv. WK10039</strain>
    </source>
</reference>
<feature type="compositionally biased region" description="Polar residues" evidence="8">
    <location>
        <begin position="354"/>
        <end position="364"/>
    </location>
</feature>
<dbReference type="AlphaFoldDB" id="A0A9W3DPY4"/>
<evidence type="ECO:0000256" key="2">
    <source>
        <dbReference type="ARBA" id="ARBA00004123"/>
    </source>
</evidence>
<comment type="domain">
    <text evidence="7">The PPC domain mediates interactions between AHL proteins.</text>
</comment>
<proteinExistence type="predicted"/>
<organism evidence="10 11">
    <name type="scientific">Raphanus sativus</name>
    <name type="common">Radish</name>
    <name type="synonym">Raphanus raphanistrum var. sativus</name>
    <dbReference type="NCBI Taxonomy" id="3726"/>
    <lineage>
        <taxon>Eukaryota</taxon>
        <taxon>Viridiplantae</taxon>
        <taxon>Streptophyta</taxon>
        <taxon>Embryophyta</taxon>
        <taxon>Tracheophyta</taxon>
        <taxon>Spermatophyta</taxon>
        <taxon>Magnoliopsida</taxon>
        <taxon>eudicotyledons</taxon>
        <taxon>Gunneridae</taxon>
        <taxon>Pentapetalae</taxon>
        <taxon>rosids</taxon>
        <taxon>malvids</taxon>
        <taxon>Brassicales</taxon>
        <taxon>Brassicaceae</taxon>
        <taxon>Brassiceae</taxon>
        <taxon>Raphanus</taxon>
    </lineage>
</organism>
<feature type="compositionally biased region" description="Low complexity" evidence="8">
    <location>
        <begin position="73"/>
        <end position="84"/>
    </location>
</feature>
<comment type="subcellular location">
    <subcellularLocation>
        <location evidence="2 7">Nucleus</location>
    </subcellularLocation>
</comment>
<dbReference type="Gene3D" id="3.30.1330.80">
    <property type="entry name" value="Hypothetical protein, similar to alpha- acetolactate decarboxylase, domain 2"/>
    <property type="match status" value="1"/>
</dbReference>
<dbReference type="RefSeq" id="XP_056865880.1">
    <property type="nucleotide sequence ID" value="XM_057009900.1"/>
</dbReference>
<evidence type="ECO:0000313" key="11">
    <source>
        <dbReference type="RefSeq" id="XP_056865880.1"/>
    </source>
</evidence>
<dbReference type="GeneID" id="108851515"/>